<dbReference type="CDD" id="cd00071">
    <property type="entry name" value="GMPK"/>
    <property type="match status" value="1"/>
</dbReference>
<dbReference type="SMART" id="SM00072">
    <property type="entry name" value="GuKc"/>
    <property type="match status" value="1"/>
</dbReference>
<evidence type="ECO:0000256" key="3">
    <source>
        <dbReference type="ARBA" id="ARBA00022679"/>
    </source>
</evidence>
<sequence>MFKSASSIPHILLRPSPAFPLASRHFCGSMAVIKAPRPVVLSGPSGCGKSTLITRLMEDLGKDKLGFSVSHTTRQPRPGEQNHVHYHFVTREEFEQAVEAGEFVEIATFSGNRYGTSKKAIQDVIHQGKLCLLDIDSQGVKNVKTTDLNPVYLFIRPPSQAVLEQRLRSRGTETEEAIQKRLAAASTEMAYGDTPGNYDYVIINDDLDVAYGQLKSIIQQVIRENSTTDRSS</sequence>
<dbReference type="GO" id="GO:0004385">
    <property type="term" value="F:GMP kinase activity"/>
    <property type="evidence" value="ECO:0007669"/>
    <property type="project" value="UniProtKB-EC"/>
</dbReference>
<dbReference type="AlphaFoldDB" id="A0A9X6RL81"/>
<feature type="domain" description="Guanylate kinase-like" evidence="7">
    <location>
        <begin position="36"/>
        <end position="219"/>
    </location>
</feature>
<name>A0A9X6RL81_HYPEX</name>
<dbReference type="NCBIfam" id="TIGR03263">
    <property type="entry name" value="guanyl_kin"/>
    <property type="match status" value="1"/>
</dbReference>
<protein>
    <recommendedName>
        <fullName evidence="2">guanylate kinase</fullName>
        <ecNumber evidence="2">2.7.4.8</ecNumber>
    </recommendedName>
</protein>
<keyword evidence="4" id="KW-0547">Nucleotide-binding</keyword>
<dbReference type="PANTHER" id="PTHR23117:SF13">
    <property type="entry name" value="GUANYLATE KINASE"/>
    <property type="match status" value="1"/>
</dbReference>
<dbReference type="InterPro" id="IPR008145">
    <property type="entry name" value="GK/Ca_channel_bsu"/>
</dbReference>
<dbReference type="Proteomes" id="UP000192578">
    <property type="component" value="Unassembled WGS sequence"/>
</dbReference>
<organism evidence="8 9">
    <name type="scientific">Hypsibius exemplaris</name>
    <name type="common">Freshwater tardigrade</name>
    <dbReference type="NCBI Taxonomy" id="2072580"/>
    <lineage>
        <taxon>Eukaryota</taxon>
        <taxon>Metazoa</taxon>
        <taxon>Ecdysozoa</taxon>
        <taxon>Tardigrada</taxon>
        <taxon>Eutardigrada</taxon>
        <taxon>Parachela</taxon>
        <taxon>Hypsibioidea</taxon>
        <taxon>Hypsibiidae</taxon>
        <taxon>Hypsibius</taxon>
    </lineage>
</organism>
<dbReference type="FunFam" id="3.30.63.10:FF:000002">
    <property type="entry name" value="Guanylate kinase 1"/>
    <property type="match status" value="1"/>
</dbReference>
<keyword evidence="5 8" id="KW-0418">Kinase</keyword>
<evidence type="ECO:0000259" key="7">
    <source>
        <dbReference type="PROSITE" id="PS50052"/>
    </source>
</evidence>
<proteinExistence type="inferred from homology"/>
<keyword evidence="9" id="KW-1185">Reference proteome</keyword>
<evidence type="ECO:0000313" key="8">
    <source>
        <dbReference type="EMBL" id="OWA52083.1"/>
    </source>
</evidence>
<evidence type="ECO:0000256" key="5">
    <source>
        <dbReference type="ARBA" id="ARBA00022777"/>
    </source>
</evidence>
<accession>A0A9X6RL81</accession>
<dbReference type="InterPro" id="IPR027417">
    <property type="entry name" value="P-loop_NTPase"/>
</dbReference>
<dbReference type="EC" id="2.7.4.8" evidence="2"/>
<keyword evidence="6" id="KW-0067">ATP-binding</keyword>
<dbReference type="Pfam" id="PF00625">
    <property type="entry name" value="Guanylate_kin"/>
    <property type="match status" value="1"/>
</dbReference>
<dbReference type="Gene3D" id="3.40.50.300">
    <property type="entry name" value="P-loop containing nucleotide triphosphate hydrolases"/>
    <property type="match status" value="1"/>
</dbReference>
<dbReference type="PANTHER" id="PTHR23117">
    <property type="entry name" value="GUANYLATE KINASE-RELATED"/>
    <property type="match status" value="1"/>
</dbReference>
<gene>
    <name evidence="8" type="ORF">BV898_16546</name>
</gene>
<dbReference type="PROSITE" id="PS50052">
    <property type="entry name" value="GUANYLATE_KINASE_2"/>
    <property type="match status" value="1"/>
</dbReference>
<evidence type="ECO:0000256" key="2">
    <source>
        <dbReference type="ARBA" id="ARBA00012961"/>
    </source>
</evidence>
<evidence type="ECO:0000256" key="4">
    <source>
        <dbReference type="ARBA" id="ARBA00022741"/>
    </source>
</evidence>
<keyword evidence="3" id="KW-0808">Transferase</keyword>
<evidence type="ECO:0000256" key="6">
    <source>
        <dbReference type="ARBA" id="ARBA00022840"/>
    </source>
</evidence>
<reference evidence="9" key="1">
    <citation type="submission" date="2017-01" db="EMBL/GenBank/DDBJ databases">
        <title>Comparative genomics of anhydrobiosis in the tardigrade Hypsibius dujardini.</title>
        <authorList>
            <person name="Yoshida Y."/>
            <person name="Koutsovoulos G."/>
            <person name="Laetsch D."/>
            <person name="Stevens L."/>
            <person name="Kumar S."/>
            <person name="Horikawa D."/>
            <person name="Ishino K."/>
            <person name="Komine S."/>
            <person name="Tomita M."/>
            <person name="Blaxter M."/>
            <person name="Arakawa K."/>
        </authorList>
    </citation>
    <scope>NUCLEOTIDE SEQUENCE [LARGE SCALE GENOMIC DNA]</scope>
    <source>
        <strain evidence="9">Z151</strain>
    </source>
</reference>
<dbReference type="GO" id="GO:0005829">
    <property type="term" value="C:cytosol"/>
    <property type="evidence" value="ECO:0007669"/>
    <property type="project" value="TreeGrafter"/>
</dbReference>
<dbReference type="EMBL" id="MTYJ01000250">
    <property type="protein sequence ID" value="OWA52083.1"/>
    <property type="molecule type" value="Genomic_DNA"/>
</dbReference>
<dbReference type="HAMAP" id="MF_00328">
    <property type="entry name" value="Guanylate_kinase"/>
    <property type="match status" value="1"/>
</dbReference>
<evidence type="ECO:0000256" key="1">
    <source>
        <dbReference type="ARBA" id="ARBA00005790"/>
    </source>
</evidence>
<comment type="caution">
    <text evidence="8">The sequence shown here is derived from an EMBL/GenBank/DDBJ whole genome shotgun (WGS) entry which is preliminary data.</text>
</comment>
<dbReference type="GO" id="GO:0005524">
    <property type="term" value="F:ATP binding"/>
    <property type="evidence" value="ECO:0007669"/>
    <property type="project" value="UniProtKB-KW"/>
</dbReference>
<dbReference type="OrthoDB" id="6334211at2759"/>
<evidence type="ECO:0000313" key="9">
    <source>
        <dbReference type="Proteomes" id="UP000192578"/>
    </source>
</evidence>
<dbReference type="InterPro" id="IPR017665">
    <property type="entry name" value="Guanylate_kinase"/>
</dbReference>
<dbReference type="InterPro" id="IPR008144">
    <property type="entry name" value="Guanylate_kin-like_dom"/>
</dbReference>
<comment type="similarity">
    <text evidence="1">Belongs to the guanylate kinase family.</text>
</comment>
<dbReference type="FunFam" id="3.40.50.300:FF:000776">
    <property type="entry name" value="Guanylate kinase 2"/>
    <property type="match status" value="1"/>
</dbReference>
<dbReference type="SUPFAM" id="SSF52540">
    <property type="entry name" value="P-loop containing nucleoside triphosphate hydrolases"/>
    <property type="match status" value="1"/>
</dbReference>